<organism evidence="8 9">
    <name type="scientific">Parachaetomium inaequale</name>
    <dbReference type="NCBI Taxonomy" id="2588326"/>
    <lineage>
        <taxon>Eukaryota</taxon>
        <taxon>Fungi</taxon>
        <taxon>Dikarya</taxon>
        <taxon>Ascomycota</taxon>
        <taxon>Pezizomycotina</taxon>
        <taxon>Sordariomycetes</taxon>
        <taxon>Sordariomycetidae</taxon>
        <taxon>Sordariales</taxon>
        <taxon>Chaetomiaceae</taxon>
        <taxon>Parachaetomium</taxon>
    </lineage>
</organism>
<dbReference type="Proteomes" id="UP001303115">
    <property type="component" value="Unassembled WGS sequence"/>
</dbReference>
<dbReference type="Pfam" id="PF13641">
    <property type="entry name" value="Glyco_tranf_2_3"/>
    <property type="match status" value="1"/>
</dbReference>
<evidence type="ECO:0000313" key="8">
    <source>
        <dbReference type="EMBL" id="KAK4038660.1"/>
    </source>
</evidence>
<keyword evidence="9" id="KW-1185">Reference proteome</keyword>
<evidence type="ECO:0000256" key="3">
    <source>
        <dbReference type="ARBA" id="ARBA00022676"/>
    </source>
</evidence>
<keyword evidence="7" id="KW-1133">Transmembrane helix</keyword>
<dbReference type="PANTHER" id="PTHR22913">
    <property type="entry name" value="HYALURONAN SYNTHASE"/>
    <property type="match status" value="1"/>
</dbReference>
<feature type="transmembrane region" description="Helical" evidence="7">
    <location>
        <begin position="497"/>
        <end position="517"/>
    </location>
</feature>
<keyword evidence="2" id="KW-1003">Cell membrane</keyword>
<evidence type="ECO:0000256" key="4">
    <source>
        <dbReference type="ARBA" id="ARBA00022679"/>
    </source>
</evidence>
<dbReference type="GO" id="GO:0005886">
    <property type="term" value="C:plasma membrane"/>
    <property type="evidence" value="ECO:0007669"/>
    <property type="project" value="UniProtKB-SubCell"/>
</dbReference>
<dbReference type="AlphaFoldDB" id="A0AAN6SQL6"/>
<dbReference type="GO" id="GO:0050501">
    <property type="term" value="F:hyaluronan synthase activity"/>
    <property type="evidence" value="ECO:0007669"/>
    <property type="project" value="TreeGrafter"/>
</dbReference>
<feature type="transmembrane region" description="Helical" evidence="7">
    <location>
        <begin position="580"/>
        <end position="599"/>
    </location>
</feature>
<feature type="transmembrane region" description="Helical" evidence="7">
    <location>
        <begin position="553"/>
        <end position="573"/>
    </location>
</feature>
<evidence type="ECO:0000313" key="9">
    <source>
        <dbReference type="Proteomes" id="UP001303115"/>
    </source>
</evidence>
<evidence type="ECO:0000256" key="2">
    <source>
        <dbReference type="ARBA" id="ARBA00022475"/>
    </source>
</evidence>
<evidence type="ECO:0000256" key="5">
    <source>
        <dbReference type="ARBA" id="ARBA00023136"/>
    </source>
</evidence>
<evidence type="ECO:0000256" key="1">
    <source>
        <dbReference type="ARBA" id="ARBA00004236"/>
    </source>
</evidence>
<evidence type="ECO:0000256" key="7">
    <source>
        <dbReference type="SAM" id="Phobius"/>
    </source>
</evidence>
<dbReference type="EMBL" id="MU854423">
    <property type="protein sequence ID" value="KAK4038660.1"/>
    <property type="molecule type" value="Genomic_DNA"/>
</dbReference>
<dbReference type="Gene3D" id="3.90.550.10">
    <property type="entry name" value="Spore Coat Polysaccharide Biosynthesis Protein SpsA, Chain A"/>
    <property type="match status" value="1"/>
</dbReference>
<keyword evidence="4" id="KW-0808">Transferase</keyword>
<proteinExistence type="predicted"/>
<keyword evidence="7" id="KW-0812">Transmembrane</keyword>
<dbReference type="PANTHER" id="PTHR22913:SF12">
    <property type="entry name" value="MANNURONAN SYNTHASE"/>
    <property type="match status" value="1"/>
</dbReference>
<keyword evidence="3" id="KW-0328">Glycosyltransferase</keyword>
<dbReference type="GO" id="GO:0085029">
    <property type="term" value="P:extracellular matrix assembly"/>
    <property type="evidence" value="ECO:0007669"/>
    <property type="project" value="TreeGrafter"/>
</dbReference>
<reference evidence="9" key="1">
    <citation type="journal article" date="2023" name="Mol. Phylogenet. Evol.">
        <title>Genome-scale phylogeny and comparative genomics of the fungal order Sordariales.</title>
        <authorList>
            <person name="Hensen N."/>
            <person name="Bonometti L."/>
            <person name="Westerberg I."/>
            <person name="Brannstrom I.O."/>
            <person name="Guillou S."/>
            <person name="Cros-Aarteil S."/>
            <person name="Calhoun S."/>
            <person name="Haridas S."/>
            <person name="Kuo A."/>
            <person name="Mondo S."/>
            <person name="Pangilinan J."/>
            <person name="Riley R."/>
            <person name="LaButti K."/>
            <person name="Andreopoulos B."/>
            <person name="Lipzen A."/>
            <person name="Chen C."/>
            <person name="Yan M."/>
            <person name="Daum C."/>
            <person name="Ng V."/>
            <person name="Clum A."/>
            <person name="Steindorff A."/>
            <person name="Ohm R.A."/>
            <person name="Martin F."/>
            <person name="Silar P."/>
            <person name="Natvig D.O."/>
            <person name="Lalanne C."/>
            <person name="Gautier V."/>
            <person name="Ament-Velasquez S.L."/>
            <person name="Kruys A."/>
            <person name="Hutchinson M.I."/>
            <person name="Powell A.J."/>
            <person name="Barry K."/>
            <person name="Miller A.N."/>
            <person name="Grigoriev I.V."/>
            <person name="Debuchy R."/>
            <person name="Gladieux P."/>
            <person name="Hiltunen Thoren M."/>
            <person name="Johannesson H."/>
        </authorList>
    </citation>
    <scope>NUCLEOTIDE SEQUENCE [LARGE SCALE GENOMIC DNA]</scope>
    <source>
        <strain evidence="9">CBS 284.82</strain>
    </source>
</reference>
<dbReference type="InterPro" id="IPR029044">
    <property type="entry name" value="Nucleotide-diphossugar_trans"/>
</dbReference>
<comment type="subcellular location">
    <subcellularLocation>
        <location evidence="1">Cell membrane</location>
    </subcellularLocation>
</comment>
<accession>A0AAN6SQL6</accession>
<feature type="compositionally biased region" description="Basic and acidic residues" evidence="6">
    <location>
        <begin position="1"/>
        <end position="15"/>
    </location>
</feature>
<feature type="region of interest" description="Disordered" evidence="6">
    <location>
        <begin position="1"/>
        <end position="20"/>
    </location>
</feature>
<sequence length="601" mass="66854">MFPDDQPGRDADHRAGVATGGHRVPASRQFLNVIGCALAIPLYYLTTAHSRYPVTLDIIITIAFTELNRYVIEGCRMAFLGRQRVNGPGALQEKQDKEAMYLESQPDSPKLECLAAVVGWREDPSLYGRALESYKASRTCVFLLAGIDGDEAEDQDMVRVFKRVYPEHSAIIQIPEPFGEVAERVRSKAIAQTRHQDQPVGDEEADAIAMQYCIELAKGILVQHNLRIGAPDGVRHLCLKQRHMHKKGIMFTAYIFSLVVADILGVEFLWSSDSDTIVFPDSLERTINTIAADPDAGGASSGLVVHNSQETTVTKLASAVYWGELYLTRSTPACTGTSDCQSGPSTAFRLAALPEILVPWYLQKALGKRMIVNEDRHLTTNLLLRGWKVMFASDVLTATDTPTTMARWLKQQVRWARATHIESLLHPRVYATSHPLLFYGMAKREFGPAIGAIAVIWYFFTSQQLVVFSISDLLLRVLIGCSYNFLRNPDRLTAKGLLWVVPSILFYYIPLPAVHLWSMMTMGADGWGTSMRASGEQARKETLRKAWFETGFFVVWMGILGGVVAKLLGVYFCMVWHERVAAILVSTAVASFGAWRITIGA</sequence>
<evidence type="ECO:0000256" key="6">
    <source>
        <dbReference type="SAM" id="MobiDB-lite"/>
    </source>
</evidence>
<dbReference type="SUPFAM" id="SSF53448">
    <property type="entry name" value="Nucleotide-diphospho-sugar transferases"/>
    <property type="match status" value="1"/>
</dbReference>
<protein>
    <submittedName>
        <fullName evidence="8">Uncharacterized protein</fullName>
    </submittedName>
</protein>
<comment type="caution">
    <text evidence="8">The sequence shown here is derived from an EMBL/GenBank/DDBJ whole genome shotgun (WGS) entry which is preliminary data.</text>
</comment>
<name>A0AAN6SQL6_9PEZI</name>
<dbReference type="GO" id="GO:0030213">
    <property type="term" value="P:hyaluronan biosynthetic process"/>
    <property type="evidence" value="ECO:0007669"/>
    <property type="project" value="TreeGrafter"/>
</dbReference>
<gene>
    <name evidence="8" type="ORF">C8A01DRAFT_37427</name>
</gene>
<keyword evidence="5 7" id="KW-0472">Membrane</keyword>